<dbReference type="RefSeq" id="WP_156969323.1">
    <property type="nucleotide sequence ID" value="NZ_CP063656.1"/>
</dbReference>
<gene>
    <name evidence="2" type="ORF">INQ41_06855</name>
</gene>
<keyword evidence="3" id="KW-1185">Reference proteome</keyword>
<dbReference type="NCBIfam" id="NF033807">
    <property type="entry name" value="CopL_fam"/>
    <property type="match status" value="1"/>
</dbReference>
<evidence type="ECO:0000313" key="2">
    <source>
        <dbReference type="EMBL" id="QOW18452.1"/>
    </source>
</evidence>
<keyword evidence="1" id="KW-0732">Signal</keyword>
<organism evidence="2 3">
    <name type="scientific">Novilysobacter ciconiae</name>
    <dbReference type="NCBI Taxonomy" id="2781022"/>
    <lineage>
        <taxon>Bacteria</taxon>
        <taxon>Pseudomonadati</taxon>
        <taxon>Pseudomonadota</taxon>
        <taxon>Gammaproteobacteria</taxon>
        <taxon>Lysobacterales</taxon>
        <taxon>Lysobacteraceae</taxon>
        <taxon>Novilysobacter</taxon>
    </lineage>
</organism>
<dbReference type="InterPro" id="IPR048034">
    <property type="entry name" value="CopL-like"/>
</dbReference>
<dbReference type="Proteomes" id="UP000594059">
    <property type="component" value="Chromosome"/>
</dbReference>
<dbReference type="EMBL" id="CP063656">
    <property type="protein sequence ID" value="QOW18452.1"/>
    <property type="molecule type" value="Genomic_DNA"/>
</dbReference>
<evidence type="ECO:0000256" key="1">
    <source>
        <dbReference type="SAM" id="SignalP"/>
    </source>
</evidence>
<reference evidence="2 3" key="1">
    <citation type="submission" date="2020-10" db="EMBL/GenBank/DDBJ databases">
        <title>complete genome sequencing of Lysobacter sp. H21R20.</title>
        <authorList>
            <person name="Bae J.-W."/>
            <person name="Lee S.-Y."/>
        </authorList>
    </citation>
    <scope>NUCLEOTIDE SEQUENCE [LARGE SCALE GENOMIC DNA]</scope>
    <source>
        <strain evidence="2 3">H21R20</strain>
    </source>
</reference>
<proteinExistence type="predicted"/>
<dbReference type="AlphaFoldDB" id="A0A7S6ZR90"/>
<accession>A0A7S6ZR90</accession>
<sequence length="134" mass="13546">MSPQHLLLRVLLCIALILNGSGLAVAATQMHVQHAAMAGLTPDLPSDPTDGATCMEHSTSAASAAQAPLSGDHSAAADCCTGAACDVACPAGLLATFTAPAQGWRIAPQILAVRPALADHPAPALHNRYRPPIG</sequence>
<feature type="chain" id="PRO_5032544385" evidence="1">
    <location>
        <begin position="27"/>
        <end position="134"/>
    </location>
</feature>
<name>A0A7S6ZR90_9GAMM</name>
<protein>
    <submittedName>
        <fullName evidence="2">CopL family metal-binding regulatory protein</fullName>
    </submittedName>
</protein>
<dbReference type="KEGG" id="lcic:INQ41_06855"/>
<evidence type="ECO:0000313" key="3">
    <source>
        <dbReference type="Proteomes" id="UP000594059"/>
    </source>
</evidence>
<feature type="signal peptide" evidence="1">
    <location>
        <begin position="1"/>
        <end position="26"/>
    </location>
</feature>